<dbReference type="STRING" id="56723.ENSLBEP00000019207"/>
<proteinExistence type="predicted"/>
<dbReference type="PANTHER" id="PTHR11984:SF1">
    <property type="entry name" value="GAP JUNCTION EPSILON-1 PROTEIN-RELATED"/>
    <property type="match status" value="1"/>
</dbReference>
<keyword evidence="5 6" id="KW-0472">Membrane</keyword>
<reference evidence="8" key="1">
    <citation type="submission" date="2025-08" db="UniProtKB">
        <authorList>
            <consortium name="Ensembl"/>
        </authorList>
    </citation>
    <scope>IDENTIFICATION</scope>
</reference>
<dbReference type="Gene3D" id="1.20.1440.80">
    <property type="entry name" value="Gap junction channel protein cysteine-rich domain"/>
    <property type="match status" value="2"/>
</dbReference>
<evidence type="ECO:0000256" key="1">
    <source>
        <dbReference type="ARBA" id="ARBA00004651"/>
    </source>
</evidence>
<evidence type="ECO:0000256" key="2">
    <source>
        <dbReference type="ARBA" id="ARBA00022475"/>
    </source>
</evidence>
<reference evidence="8" key="2">
    <citation type="submission" date="2025-09" db="UniProtKB">
        <authorList>
            <consortium name="Ensembl"/>
        </authorList>
    </citation>
    <scope>IDENTIFICATION</scope>
</reference>
<dbReference type="Ensembl" id="ENSLBET00000020246.1">
    <property type="protein sequence ID" value="ENSLBEP00000019207.1"/>
    <property type="gene ID" value="ENSLBEG00000014760.1"/>
</dbReference>
<dbReference type="AlphaFoldDB" id="A0A3Q3FIA4"/>
<keyword evidence="3 6" id="KW-0812">Transmembrane</keyword>
<gene>
    <name evidence="8" type="primary">GJE1</name>
</gene>
<dbReference type="GO" id="GO:0005243">
    <property type="term" value="F:gap junction channel activity"/>
    <property type="evidence" value="ECO:0007669"/>
    <property type="project" value="TreeGrafter"/>
</dbReference>
<dbReference type="PANTHER" id="PTHR11984">
    <property type="entry name" value="CONNEXIN"/>
    <property type="match status" value="1"/>
</dbReference>
<dbReference type="GO" id="GO:0007267">
    <property type="term" value="P:cell-cell signaling"/>
    <property type="evidence" value="ECO:0007669"/>
    <property type="project" value="TreeGrafter"/>
</dbReference>
<sequence>MSLNYIKNFYEGCLRPPTVIGQFHTLFFGSVRMFFLGVLGFAVYGNEALHFSCDPDRRELNLYCYNQFRPITPQVFWALQLVTVLVPGAEEILERPIYTVFYIISVLLRIILEVIAFWLQSHLFGFQVHPLYMCDASALEKAFNVTKCMVPEHFEKTIFLSIFEILCRRLGYLNNQ</sequence>
<dbReference type="InterPro" id="IPR038359">
    <property type="entry name" value="Connexin_N_sf"/>
</dbReference>
<dbReference type="InterPro" id="IPR013092">
    <property type="entry name" value="Connexin_N"/>
</dbReference>
<evidence type="ECO:0000256" key="3">
    <source>
        <dbReference type="ARBA" id="ARBA00022692"/>
    </source>
</evidence>
<dbReference type="InterPro" id="IPR000500">
    <property type="entry name" value="Connexin"/>
</dbReference>
<evidence type="ECO:0000313" key="8">
    <source>
        <dbReference type="Ensembl" id="ENSLBEP00000019207.1"/>
    </source>
</evidence>
<dbReference type="FunCoup" id="A0A3Q3FIA4">
    <property type="interactions" value="622"/>
</dbReference>
<dbReference type="SMART" id="SM01089">
    <property type="entry name" value="Connexin_CCC"/>
    <property type="match status" value="1"/>
</dbReference>
<dbReference type="Proteomes" id="UP000261660">
    <property type="component" value="Unplaced"/>
</dbReference>
<evidence type="ECO:0000313" key="9">
    <source>
        <dbReference type="Proteomes" id="UP000261660"/>
    </source>
</evidence>
<accession>A0A3Q3FIA4</accession>
<evidence type="ECO:0000259" key="7">
    <source>
        <dbReference type="SMART" id="SM01089"/>
    </source>
</evidence>
<dbReference type="Pfam" id="PF00029">
    <property type="entry name" value="Connexin"/>
    <property type="match status" value="2"/>
</dbReference>
<organism evidence="8 9">
    <name type="scientific">Labrus bergylta</name>
    <name type="common">ballan wrasse</name>
    <dbReference type="NCBI Taxonomy" id="56723"/>
    <lineage>
        <taxon>Eukaryota</taxon>
        <taxon>Metazoa</taxon>
        <taxon>Chordata</taxon>
        <taxon>Craniata</taxon>
        <taxon>Vertebrata</taxon>
        <taxon>Euteleostomi</taxon>
        <taxon>Actinopterygii</taxon>
        <taxon>Neopterygii</taxon>
        <taxon>Teleostei</taxon>
        <taxon>Neoteleostei</taxon>
        <taxon>Acanthomorphata</taxon>
        <taxon>Eupercaria</taxon>
        <taxon>Labriformes</taxon>
        <taxon>Labridae</taxon>
        <taxon>Labrus</taxon>
    </lineage>
</organism>
<comment type="subcellular location">
    <subcellularLocation>
        <location evidence="1">Cell membrane</location>
        <topology evidence="1">Multi-pass membrane protein</topology>
    </subcellularLocation>
</comment>
<dbReference type="InterPro" id="IPR019570">
    <property type="entry name" value="Connexin_CCC"/>
</dbReference>
<keyword evidence="9" id="KW-1185">Reference proteome</keyword>
<evidence type="ECO:0000256" key="5">
    <source>
        <dbReference type="ARBA" id="ARBA00023136"/>
    </source>
</evidence>
<feature type="transmembrane region" description="Helical" evidence="6">
    <location>
        <begin position="97"/>
        <end position="119"/>
    </location>
</feature>
<dbReference type="GeneTree" id="ENSGT01150000286949"/>
<dbReference type="GO" id="GO:0005922">
    <property type="term" value="C:connexin complex"/>
    <property type="evidence" value="ECO:0007669"/>
    <property type="project" value="InterPro"/>
</dbReference>
<feature type="transmembrane region" description="Helical" evidence="6">
    <location>
        <begin position="25"/>
        <end position="44"/>
    </location>
</feature>
<keyword evidence="2" id="KW-1003">Cell membrane</keyword>
<feature type="domain" description="Connexin cysteine-rich" evidence="7">
    <location>
        <begin position="112"/>
        <end position="168"/>
    </location>
</feature>
<dbReference type="InParanoid" id="A0A3Q3FIA4"/>
<name>A0A3Q3FIA4_9LABR</name>
<keyword evidence="4 6" id="KW-1133">Transmembrane helix</keyword>
<evidence type="ECO:0000256" key="4">
    <source>
        <dbReference type="ARBA" id="ARBA00022989"/>
    </source>
</evidence>
<evidence type="ECO:0000256" key="6">
    <source>
        <dbReference type="SAM" id="Phobius"/>
    </source>
</evidence>
<protein>
    <submittedName>
        <fullName evidence="8">Gap junction protein epsilon 1a</fullName>
    </submittedName>
</protein>